<organism evidence="4 5">
    <name type="scientific">Desulfonauticus submarinus</name>
    <dbReference type="NCBI Taxonomy" id="206665"/>
    <lineage>
        <taxon>Bacteria</taxon>
        <taxon>Pseudomonadati</taxon>
        <taxon>Thermodesulfobacteriota</taxon>
        <taxon>Desulfovibrionia</taxon>
        <taxon>Desulfovibrionales</taxon>
        <taxon>Desulfonauticaceae</taxon>
        <taxon>Desulfonauticus</taxon>
    </lineage>
</organism>
<dbReference type="InterPro" id="IPR057326">
    <property type="entry name" value="KR_dom"/>
</dbReference>
<dbReference type="NCBIfam" id="NF009466">
    <property type="entry name" value="PRK12826.1-2"/>
    <property type="match status" value="1"/>
</dbReference>
<dbReference type="PRINTS" id="PR00080">
    <property type="entry name" value="SDRFAMILY"/>
</dbReference>
<comment type="similarity">
    <text evidence="1">Belongs to the short-chain dehydrogenases/reductases (SDR) family.</text>
</comment>
<accession>A0A1H0FTC7</accession>
<dbReference type="Gene3D" id="3.40.50.720">
    <property type="entry name" value="NAD(P)-binding Rossmann-like Domain"/>
    <property type="match status" value="1"/>
</dbReference>
<dbReference type="STRING" id="206665.SAMN04488516_11422"/>
<sequence>MRKTVLITGASRGIGAAIAQKLAEQKYNLWLNYKSNHKAANQLKEKLETKGIECKLLPFDVSNEQEVKKALEPLLQDTVPYALIHNAGLIKDGLVAMMPTKDWELVLNVHLVGFFYLVRAVVKAMIPKRRGRIIAISSLSGQTGQAGQFNYSAAKAGLIGAIKSLAREVAPRNILANAVCPGLIETDMTQEFLEKKSLIPLKRFGKPEEVAGVVSFLLSEDASYITGQVIGVNGGLYM</sequence>
<dbReference type="OrthoDB" id="9804774at2"/>
<dbReference type="EMBL" id="FNIN01000014">
    <property type="protein sequence ID" value="SDN97906.1"/>
    <property type="molecule type" value="Genomic_DNA"/>
</dbReference>
<proteinExistence type="inferred from homology"/>
<dbReference type="SMART" id="SM00822">
    <property type="entry name" value="PKS_KR"/>
    <property type="match status" value="1"/>
</dbReference>
<dbReference type="InterPro" id="IPR050259">
    <property type="entry name" value="SDR"/>
</dbReference>
<evidence type="ECO:0000256" key="2">
    <source>
        <dbReference type="ARBA" id="ARBA00023002"/>
    </source>
</evidence>
<dbReference type="NCBIfam" id="NF004200">
    <property type="entry name" value="PRK05653.1-5"/>
    <property type="match status" value="1"/>
</dbReference>
<dbReference type="InterPro" id="IPR002347">
    <property type="entry name" value="SDR_fam"/>
</dbReference>
<evidence type="ECO:0000313" key="4">
    <source>
        <dbReference type="EMBL" id="SDN97906.1"/>
    </source>
</evidence>
<dbReference type="PANTHER" id="PTHR42879">
    <property type="entry name" value="3-OXOACYL-(ACYL-CARRIER-PROTEIN) REDUCTASE"/>
    <property type="match status" value="1"/>
</dbReference>
<gene>
    <name evidence="4" type="ORF">SAMN04488516_11422</name>
</gene>
<evidence type="ECO:0000259" key="3">
    <source>
        <dbReference type="SMART" id="SM00822"/>
    </source>
</evidence>
<dbReference type="RefSeq" id="WP_092066271.1">
    <property type="nucleotide sequence ID" value="NZ_FNIN01000014.1"/>
</dbReference>
<dbReference type="Proteomes" id="UP000199602">
    <property type="component" value="Unassembled WGS sequence"/>
</dbReference>
<dbReference type="PANTHER" id="PTHR42879:SF2">
    <property type="entry name" value="3-OXOACYL-[ACYL-CARRIER-PROTEIN] REDUCTASE FABG"/>
    <property type="match status" value="1"/>
</dbReference>
<dbReference type="SUPFAM" id="SSF51735">
    <property type="entry name" value="NAD(P)-binding Rossmann-fold domains"/>
    <property type="match status" value="1"/>
</dbReference>
<dbReference type="PRINTS" id="PR00081">
    <property type="entry name" value="GDHRDH"/>
</dbReference>
<dbReference type="Pfam" id="PF13561">
    <property type="entry name" value="adh_short_C2"/>
    <property type="match status" value="1"/>
</dbReference>
<reference evidence="4 5" key="1">
    <citation type="submission" date="2016-10" db="EMBL/GenBank/DDBJ databases">
        <authorList>
            <person name="de Groot N.N."/>
        </authorList>
    </citation>
    <scope>NUCLEOTIDE SEQUENCE [LARGE SCALE GENOMIC DNA]</scope>
    <source>
        <strain evidence="4 5">DSM 15269</strain>
    </source>
</reference>
<protein>
    <submittedName>
        <fullName evidence="4">3-oxoacyl-[acyl-carrier-protein] reductase</fullName>
    </submittedName>
</protein>
<dbReference type="FunFam" id="3.40.50.720:FF:000173">
    <property type="entry name" value="3-oxoacyl-[acyl-carrier protein] reductase"/>
    <property type="match status" value="1"/>
</dbReference>
<keyword evidence="2" id="KW-0560">Oxidoreductase</keyword>
<feature type="domain" description="Ketoreductase" evidence="3">
    <location>
        <begin position="3"/>
        <end position="187"/>
    </location>
</feature>
<dbReference type="GO" id="GO:0016491">
    <property type="term" value="F:oxidoreductase activity"/>
    <property type="evidence" value="ECO:0007669"/>
    <property type="project" value="UniProtKB-KW"/>
</dbReference>
<keyword evidence="5" id="KW-1185">Reference proteome</keyword>
<dbReference type="InterPro" id="IPR036291">
    <property type="entry name" value="NAD(P)-bd_dom_sf"/>
</dbReference>
<name>A0A1H0FTC7_9BACT</name>
<dbReference type="AlphaFoldDB" id="A0A1H0FTC7"/>
<evidence type="ECO:0000256" key="1">
    <source>
        <dbReference type="ARBA" id="ARBA00006484"/>
    </source>
</evidence>
<evidence type="ECO:0000313" key="5">
    <source>
        <dbReference type="Proteomes" id="UP000199602"/>
    </source>
</evidence>